<feature type="transmembrane region" description="Helical" evidence="6">
    <location>
        <begin position="12"/>
        <end position="33"/>
    </location>
</feature>
<evidence type="ECO:0000313" key="8">
    <source>
        <dbReference type="EMBL" id="MFI6505631.1"/>
    </source>
</evidence>
<dbReference type="InterPro" id="IPR051784">
    <property type="entry name" value="Nod_factor_ABC_transporter"/>
</dbReference>
<dbReference type="PIRSF" id="PIRSF006648">
    <property type="entry name" value="DrrB"/>
    <property type="match status" value="1"/>
</dbReference>
<keyword evidence="5" id="KW-0046">Antibiotic resistance</keyword>
<evidence type="ECO:0000256" key="3">
    <source>
        <dbReference type="ARBA" id="ARBA00022989"/>
    </source>
</evidence>
<keyword evidence="3 6" id="KW-1133">Transmembrane helix</keyword>
<accession>A0ABW7ZC41</accession>
<name>A0ABW7ZC41_9ACTN</name>
<dbReference type="Pfam" id="PF12698">
    <property type="entry name" value="ABC2_membrane_3"/>
    <property type="match status" value="1"/>
</dbReference>
<dbReference type="InterPro" id="IPR000412">
    <property type="entry name" value="ABC_2_transport"/>
</dbReference>
<protein>
    <submittedName>
        <fullName evidence="8">ABC transporter permease</fullName>
    </submittedName>
</protein>
<comment type="subcellular location">
    <subcellularLocation>
        <location evidence="1">Membrane</location>
        <topology evidence="1">Multi-pass membrane protein</topology>
    </subcellularLocation>
</comment>
<evidence type="ECO:0000256" key="2">
    <source>
        <dbReference type="ARBA" id="ARBA00022692"/>
    </source>
</evidence>
<dbReference type="PANTHER" id="PTHR43229:SF2">
    <property type="entry name" value="NODULATION PROTEIN J"/>
    <property type="match status" value="1"/>
</dbReference>
<feature type="transmembrane region" description="Helical" evidence="6">
    <location>
        <begin position="53"/>
        <end position="73"/>
    </location>
</feature>
<dbReference type="EMBL" id="JBITGY010000021">
    <property type="protein sequence ID" value="MFI6505631.1"/>
    <property type="molecule type" value="Genomic_DNA"/>
</dbReference>
<feature type="transmembrane region" description="Helical" evidence="6">
    <location>
        <begin position="128"/>
        <end position="150"/>
    </location>
</feature>
<keyword evidence="2 6" id="KW-0812">Transmembrane</keyword>
<keyword evidence="4 6" id="KW-0472">Membrane</keyword>
<comment type="caution">
    <text evidence="8">The sequence shown here is derived from an EMBL/GenBank/DDBJ whole genome shotgun (WGS) entry which is preliminary data.</text>
</comment>
<reference evidence="8 9" key="1">
    <citation type="submission" date="2024-10" db="EMBL/GenBank/DDBJ databases">
        <title>The Natural Products Discovery Center: Release of the First 8490 Sequenced Strains for Exploring Actinobacteria Biosynthetic Diversity.</title>
        <authorList>
            <person name="Kalkreuter E."/>
            <person name="Kautsar S.A."/>
            <person name="Yang D."/>
            <person name="Bader C.D."/>
            <person name="Teijaro C.N."/>
            <person name="Fluegel L."/>
            <person name="Davis C.M."/>
            <person name="Simpson J.R."/>
            <person name="Lauterbach L."/>
            <person name="Steele A.D."/>
            <person name="Gui C."/>
            <person name="Meng S."/>
            <person name="Li G."/>
            <person name="Viehrig K."/>
            <person name="Ye F."/>
            <person name="Su P."/>
            <person name="Kiefer A.F."/>
            <person name="Nichols A."/>
            <person name="Cepeda A.J."/>
            <person name="Yan W."/>
            <person name="Fan B."/>
            <person name="Jiang Y."/>
            <person name="Adhikari A."/>
            <person name="Zheng C.-J."/>
            <person name="Schuster L."/>
            <person name="Cowan T.M."/>
            <person name="Smanski M.J."/>
            <person name="Chevrette M.G."/>
            <person name="De Carvalho L.P.S."/>
            <person name="Shen B."/>
        </authorList>
    </citation>
    <scope>NUCLEOTIDE SEQUENCE [LARGE SCALE GENOMIC DNA]</scope>
    <source>
        <strain evidence="8 9">NPDC050545</strain>
    </source>
</reference>
<dbReference type="Proteomes" id="UP001612741">
    <property type="component" value="Unassembled WGS sequence"/>
</dbReference>
<gene>
    <name evidence="8" type="ORF">ACIBG2_50190</name>
</gene>
<dbReference type="RefSeq" id="WP_397091912.1">
    <property type="nucleotide sequence ID" value="NZ_JBITGY010000021.1"/>
</dbReference>
<feature type="transmembrane region" description="Helical" evidence="6">
    <location>
        <begin position="157"/>
        <end position="178"/>
    </location>
</feature>
<evidence type="ECO:0000259" key="7">
    <source>
        <dbReference type="Pfam" id="PF12698"/>
    </source>
</evidence>
<evidence type="ECO:0000313" key="9">
    <source>
        <dbReference type="Proteomes" id="UP001612741"/>
    </source>
</evidence>
<organism evidence="8 9">
    <name type="scientific">Nonomuraea typhae</name>
    <dbReference type="NCBI Taxonomy" id="2603600"/>
    <lineage>
        <taxon>Bacteria</taxon>
        <taxon>Bacillati</taxon>
        <taxon>Actinomycetota</taxon>
        <taxon>Actinomycetes</taxon>
        <taxon>Streptosporangiales</taxon>
        <taxon>Streptosporangiaceae</taxon>
        <taxon>Nonomuraea</taxon>
    </lineage>
</organism>
<proteinExistence type="predicted"/>
<evidence type="ECO:0000256" key="4">
    <source>
        <dbReference type="ARBA" id="ARBA00023136"/>
    </source>
</evidence>
<keyword evidence="9" id="KW-1185">Reference proteome</keyword>
<evidence type="ECO:0000256" key="1">
    <source>
        <dbReference type="ARBA" id="ARBA00004141"/>
    </source>
</evidence>
<dbReference type="InterPro" id="IPR013525">
    <property type="entry name" value="ABC2_TM"/>
</dbReference>
<dbReference type="PANTHER" id="PTHR43229">
    <property type="entry name" value="NODULATION PROTEIN J"/>
    <property type="match status" value="1"/>
</dbReference>
<sequence>MRSYLRLELLRSLRNPVGLVMTTVFPVALYLLWTEVLRLTPPGQVNVKDHMMVSMATYGAMGGAMSIGGAIAVERSKGWLRQLAVTPLPAHGYISAKLLAGLAGMSPSIVAVLATAALISAVRLPPGTWPALAGLIWLGAVPFAALGIAIGYTLEGIVANVTMMVLFFGLSVLGGLWVPVSLMPEGMRTLAEFSPAYQAGSLGWGALAGELPTGQSLAVLAAWTLVFSGLAAWRYRRAL</sequence>
<evidence type="ECO:0000256" key="5">
    <source>
        <dbReference type="ARBA" id="ARBA00023251"/>
    </source>
</evidence>
<feature type="transmembrane region" description="Helical" evidence="6">
    <location>
        <begin position="217"/>
        <end position="235"/>
    </location>
</feature>
<feature type="domain" description="ABC-2 type transporter transmembrane" evidence="7">
    <location>
        <begin position="46"/>
        <end position="233"/>
    </location>
</feature>
<evidence type="ECO:0000256" key="6">
    <source>
        <dbReference type="SAM" id="Phobius"/>
    </source>
</evidence>
<feature type="transmembrane region" description="Helical" evidence="6">
    <location>
        <begin position="98"/>
        <end position="122"/>
    </location>
</feature>